<dbReference type="GO" id="GO:0044781">
    <property type="term" value="P:bacterial-type flagellum organization"/>
    <property type="evidence" value="ECO:0007669"/>
    <property type="project" value="UniProtKB-UniRule"/>
</dbReference>
<dbReference type="InterPro" id="IPR025965">
    <property type="entry name" value="FlgD/Vpr_Ig-like"/>
</dbReference>
<protein>
    <recommendedName>
        <fullName evidence="2 5">Basal-body rod modification protein FlgD</fullName>
    </recommendedName>
</protein>
<reference evidence="9 10" key="1">
    <citation type="submission" date="2019-02" db="EMBL/GenBank/DDBJ databases">
        <title>Complete Genome Sequence and Methylome Analysis of Sphaerotilus natans subsp. sulfidivorans D-507.</title>
        <authorList>
            <person name="Fomenkov A."/>
            <person name="Gridneva E."/>
            <person name="Smolyakov D."/>
            <person name="Dubinina G."/>
            <person name="Vincze T."/>
            <person name="Grabovich M."/>
            <person name="Roberts R.J."/>
        </authorList>
    </citation>
    <scope>NUCLEOTIDE SEQUENCE [LARGE SCALE GENOMIC DNA]</scope>
    <source>
        <strain evidence="9 10">D-507</strain>
    </source>
</reference>
<dbReference type="AlphaFoldDB" id="A0A5C1PY87"/>
<reference evidence="8 11" key="2">
    <citation type="submission" date="2024-06" db="EMBL/GenBank/DDBJ databases">
        <title>Genomic Encyclopedia of Type Strains, Phase IV (KMG-IV): sequencing the most valuable type-strain genomes for metagenomic binning, comparative biology and taxonomic classification.</title>
        <authorList>
            <person name="Goeker M."/>
        </authorList>
    </citation>
    <scope>NUCLEOTIDE SEQUENCE [LARGE SCALE GENOMIC DNA]</scope>
    <source>
        <strain evidence="8 11">D-501</strain>
    </source>
</reference>
<evidence type="ECO:0000256" key="2">
    <source>
        <dbReference type="ARBA" id="ARBA00016013"/>
    </source>
</evidence>
<dbReference type="OrthoDB" id="9785233at2"/>
<evidence type="ECO:0000259" key="7">
    <source>
        <dbReference type="Pfam" id="PF13861"/>
    </source>
</evidence>
<name>A0A5C1PY87_9BURK</name>
<comment type="similarity">
    <text evidence="1 5">Belongs to the FlgD family.</text>
</comment>
<evidence type="ECO:0000256" key="5">
    <source>
        <dbReference type="RuleBase" id="RU362076"/>
    </source>
</evidence>
<proteinExistence type="inferred from homology"/>
<dbReference type="Pfam" id="PF03963">
    <property type="entry name" value="FlgD"/>
    <property type="match status" value="1"/>
</dbReference>
<evidence type="ECO:0000313" key="11">
    <source>
        <dbReference type="Proteomes" id="UP001549111"/>
    </source>
</evidence>
<keyword evidence="9" id="KW-0966">Cell projection</keyword>
<keyword evidence="3 5" id="KW-1005">Bacterial flagellum biogenesis</keyword>
<keyword evidence="11" id="KW-1185">Reference proteome</keyword>
<dbReference type="EMBL" id="CP035708">
    <property type="protein sequence ID" value="QEN00191.1"/>
    <property type="molecule type" value="Genomic_DNA"/>
</dbReference>
<evidence type="ECO:0000313" key="10">
    <source>
        <dbReference type="Proteomes" id="UP000323522"/>
    </source>
</evidence>
<dbReference type="InterPro" id="IPR025963">
    <property type="entry name" value="FLgD_Tudor"/>
</dbReference>
<keyword evidence="9" id="KW-0969">Cilium</keyword>
<dbReference type="Proteomes" id="UP000323522">
    <property type="component" value="Chromosome"/>
</dbReference>
<dbReference type="EMBL" id="JBEPLS010000006">
    <property type="protein sequence ID" value="MET3604230.1"/>
    <property type="molecule type" value="Genomic_DNA"/>
</dbReference>
<accession>A0A5C1PY87</accession>
<dbReference type="Pfam" id="PF13860">
    <property type="entry name" value="FlgD_ig"/>
    <property type="match status" value="1"/>
</dbReference>
<evidence type="ECO:0000256" key="4">
    <source>
        <dbReference type="ARBA" id="ARBA00024746"/>
    </source>
</evidence>
<sequence length="229" mass="23350">MTTTTSSTASSTSALVAQINASSSGSSSGTASTTKAMSDQFLKLLITQIQNQDPLNPTDNAQFTSQLAQINTVSGLEKVNESISSMSSQFLQMQAMQSASLVGRSVIVPGNALTVSDGKATGQFELSSAADSVKVDVLSSAGRVIDTIDIGAETSGRHQFSWTPAEGVDTTGLRFRVSATRGTAAVSSTALQSQQITSVAAGSSGSASMNLTLKDGSTVAYSAVRAFGS</sequence>
<evidence type="ECO:0000313" key="8">
    <source>
        <dbReference type="EMBL" id="MET3604230.1"/>
    </source>
</evidence>
<evidence type="ECO:0000259" key="6">
    <source>
        <dbReference type="Pfam" id="PF13860"/>
    </source>
</evidence>
<dbReference type="Proteomes" id="UP001549111">
    <property type="component" value="Unassembled WGS sequence"/>
</dbReference>
<dbReference type="InterPro" id="IPR005648">
    <property type="entry name" value="FlgD"/>
</dbReference>
<keyword evidence="9" id="KW-0282">Flagellum</keyword>
<feature type="domain" description="FlgD Tudor-like" evidence="7">
    <location>
        <begin position="93"/>
        <end position="225"/>
    </location>
</feature>
<dbReference type="Gene3D" id="2.30.30.910">
    <property type="match status" value="1"/>
</dbReference>
<evidence type="ECO:0000313" key="9">
    <source>
        <dbReference type="EMBL" id="QEN00191.1"/>
    </source>
</evidence>
<evidence type="ECO:0000256" key="3">
    <source>
        <dbReference type="ARBA" id="ARBA00022795"/>
    </source>
</evidence>
<feature type="domain" description="FlgD/Vpr Ig-like" evidence="6">
    <location>
        <begin position="110"/>
        <end position="164"/>
    </location>
</feature>
<gene>
    <name evidence="8" type="ORF">ABIC99_002044</name>
    <name evidence="9" type="ORF">EWH46_04925</name>
</gene>
<comment type="function">
    <text evidence="4 5">Required for flagellar hook formation. May act as a scaffolding protein.</text>
</comment>
<organism evidence="9 10">
    <name type="scientific">Sphaerotilus sulfidivorans</name>
    <dbReference type="NCBI Taxonomy" id="639200"/>
    <lineage>
        <taxon>Bacteria</taxon>
        <taxon>Pseudomonadati</taxon>
        <taxon>Pseudomonadota</taxon>
        <taxon>Betaproteobacteria</taxon>
        <taxon>Burkholderiales</taxon>
        <taxon>Sphaerotilaceae</taxon>
        <taxon>Sphaerotilus</taxon>
    </lineage>
</organism>
<dbReference type="Gene3D" id="2.60.40.4070">
    <property type="match status" value="1"/>
</dbReference>
<evidence type="ECO:0000256" key="1">
    <source>
        <dbReference type="ARBA" id="ARBA00010577"/>
    </source>
</evidence>
<dbReference type="Pfam" id="PF13861">
    <property type="entry name" value="FLgD_tudor"/>
    <property type="match status" value="1"/>
</dbReference>
<dbReference type="RefSeq" id="WP_149502934.1">
    <property type="nucleotide sequence ID" value="NZ_CP035708.1"/>
</dbReference>
<dbReference type="KEGG" id="snn:EWH46_04925"/>